<evidence type="ECO:0000256" key="1">
    <source>
        <dbReference type="ARBA" id="ARBA00023015"/>
    </source>
</evidence>
<reference evidence="5 6" key="1">
    <citation type="submission" date="2019-07" db="EMBL/GenBank/DDBJ databases">
        <title>Full genome sequence of Devosia sp. Gsoil 520.</title>
        <authorList>
            <person name="Im W.-T."/>
        </authorList>
    </citation>
    <scope>NUCLEOTIDE SEQUENCE [LARGE SCALE GENOMIC DNA]</scope>
    <source>
        <strain evidence="5 6">Gsoil 520</strain>
    </source>
</reference>
<dbReference type="PANTHER" id="PTHR46796">
    <property type="entry name" value="HTH-TYPE TRANSCRIPTIONAL ACTIVATOR RHAS-RELATED"/>
    <property type="match status" value="1"/>
</dbReference>
<keyword evidence="6" id="KW-1185">Reference proteome</keyword>
<keyword evidence="2" id="KW-0238">DNA-binding</keyword>
<evidence type="ECO:0000259" key="4">
    <source>
        <dbReference type="PROSITE" id="PS01124"/>
    </source>
</evidence>
<dbReference type="InterPro" id="IPR050204">
    <property type="entry name" value="AraC_XylS_family_regulators"/>
</dbReference>
<dbReference type="GO" id="GO:0043565">
    <property type="term" value="F:sequence-specific DNA binding"/>
    <property type="evidence" value="ECO:0007669"/>
    <property type="project" value="InterPro"/>
</dbReference>
<dbReference type="Pfam" id="PF12833">
    <property type="entry name" value="HTH_18"/>
    <property type="match status" value="1"/>
</dbReference>
<evidence type="ECO:0000313" key="5">
    <source>
        <dbReference type="EMBL" id="QDZ11584.1"/>
    </source>
</evidence>
<dbReference type="PROSITE" id="PS01124">
    <property type="entry name" value="HTH_ARAC_FAMILY_2"/>
    <property type="match status" value="1"/>
</dbReference>
<dbReference type="InterPro" id="IPR018060">
    <property type="entry name" value="HTH_AraC"/>
</dbReference>
<organism evidence="5 6">
    <name type="scientific">Devosia ginsengisoli</name>
    <dbReference type="NCBI Taxonomy" id="400770"/>
    <lineage>
        <taxon>Bacteria</taxon>
        <taxon>Pseudomonadati</taxon>
        <taxon>Pseudomonadota</taxon>
        <taxon>Alphaproteobacteria</taxon>
        <taxon>Hyphomicrobiales</taxon>
        <taxon>Devosiaceae</taxon>
        <taxon>Devosia</taxon>
    </lineage>
</organism>
<dbReference type="Gene3D" id="1.10.10.60">
    <property type="entry name" value="Homeodomain-like"/>
    <property type="match status" value="1"/>
</dbReference>
<feature type="domain" description="HTH araC/xylS-type" evidence="4">
    <location>
        <begin position="287"/>
        <end position="386"/>
    </location>
</feature>
<dbReference type="PANTHER" id="PTHR46796:SF6">
    <property type="entry name" value="ARAC SUBFAMILY"/>
    <property type="match status" value="1"/>
</dbReference>
<dbReference type="InterPro" id="IPR009057">
    <property type="entry name" value="Homeodomain-like_sf"/>
</dbReference>
<evidence type="ECO:0000256" key="2">
    <source>
        <dbReference type="ARBA" id="ARBA00023125"/>
    </source>
</evidence>
<sequence length="414" mass="45660">MPPQYPSPYLSRWIIGKARSIYFAGCPYLLSRSPIAGLPVGSHYVRMHCAGYWRPRGPSGMIPGGAHLTEHTAVPRTGFSTDGLSSHEGWEAWRNVFAPLFDIKEEADEPATFRADIDAFELPTMVVAQIAFGGVSQTGLRSKELIRRSDLDHYAIELCLESDGYLCEGRNGTAEIEAGSIVVLDLGQTTALKTTNSLSITLTIPRAILDRDCPGIENLHGIRMSGPGRHQLLRDHMLSLYRHLPSMTRAEAGLASEATVALVSACLAPSADRLAQASGIVEHTMLDRARRYIESRLDDPHLTPAAICAAVGVSRSNLYHLFRHSGGVAHYIQERRLRRANAALREPTEWRTISQLAYGYGFASAAHFSRAFRNLFGCSPRDIRDIARMRVMPSPGQAATGTFIEDWLKNLRSH</sequence>
<keyword evidence="3" id="KW-0804">Transcription</keyword>
<accession>A0A5B8LVF3</accession>
<gene>
    <name evidence="5" type="ORF">FPZ08_12945</name>
</gene>
<dbReference type="OrthoDB" id="8004517at2"/>
<dbReference type="AlphaFoldDB" id="A0A5B8LVF3"/>
<proteinExistence type="predicted"/>
<dbReference type="KEGG" id="dea:FPZ08_12945"/>
<protein>
    <submittedName>
        <fullName evidence="5">Helix-turn-helix domain-containing protein</fullName>
    </submittedName>
</protein>
<name>A0A5B8LVF3_9HYPH</name>
<evidence type="ECO:0000256" key="3">
    <source>
        <dbReference type="ARBA" id="ARBA00023163"/>
    </source>
</evidence>
<dbReference type="SUPFAM" id="SSF46689">
    <property type="entry name" value="Homeodomain-like"/>
    <property type="match status" value="1"/>
</dbReference>
<evidence type="ECO:0000313" key="6">
    <source>
        <dbReference type="Proteomes" id="UP000315364"/>
    </source>
</evidence>
<dbReference type="Proteomes" id="UP000315364">
    <property type="component" value="Chromosome"/>
</dbReference>
<dbReference type="EMBL" id="CP042304">
    <property type="protein sequence ID" value="QDZ11584.1"/>
    <property type="molecule type" value="Genomic_DNA"/>
</dbReference>
<dbReference type="SMART" id="SM00342">
    <property type="entry name" value="HTH_ARAC"/>
    <property type="match status" value="1"/>
</dbReference>
<dbReference type="GO" id="GO:0003700">
    <property type="term" value="F:DNA-binding transcription factor activity"/>
    <property type="evidence" value="ECO:0007669"/>
    <property type="project" value="InterPro"/>
</dbReference>
<keyword evidence="1" id="KW-0805">Transcription regulation</keyword>
<dbReference type="PRINTS" id="PR00032">
    <property type="entry name" value="HTHARAC"/>
</dbReference>
<dbReference type="InterPro" id="IPR020449">
    <property type="entry name" value="Tscrpt_reg_AraC-type_HTH"/>
</dbReference>